<name>A0A6J6KRW4_9ZZZZ</name>
<protein>
    <submittedName>
        <fullName evidence="1">Unannotated protein</fullName>
    </submittedName>
</protein>
<evidence type="ECO:0000313" key="1">
    <source>
        <dbReference type="EMBL" id="CAB4651243.1"/>
    </source>
</evidence>
<organism evidence="1">
    <name type="scientific">freshwater metagenome</name>
    <dbReference type="NCBI Taxonomy" id="449393"/>
    <lineage>
        <taxon>unclassified sequences</taxon>
        <taxon>metagenomes</taxon>
        <taxon>ecological metagenomes</taxon>
    </lineage>
</organism>
<dbReference type="EMBL" id="CAEZWH010000072">
    <property type="protein sequence ID" value="CAB4651243.1"/>
    <property type="molecule type" value="Genomic_DNA"/>
</dbReference>
<dbReference type="AlphaFoldDB" id="A0A6J6KRW4"/>
<dbReference type="Gene3D" id="3.40.50.2000">
    <property type="entry name" value="Glycogen Phosphorylase B"/>
    <property type="match status" value="1"/>
</dbReference>
<sequence>MSNPESVDDVAVALGQLLSDPAKRAAMGEAARIRACNEFDYDVLSSRLAGVLGVEK</sequence>
<reference evidence="1" key="1">
    <citation type="submission" date="2020-05" db="EMBL/GenBank/DDBJ databases">
        <authorList>
            <person name="Chiriac C."/>
            <person name="Salcher M."/>
            <person name="Ghai R."/>
            <person name="Kavagutti S V."/>
        </authorList>
    </citation>
    <scope>NUCLEOTIDE SEQUENCE</scope>
</reference>
<accession>A0A6J6KRW4</accession>
<dbReference type="SUPFAM" id="SSF53756">
    <property type="entry name" value="UDP-Glycosyltransferase/glycogen phosphorylase"/>
    <property type="match status" value="1"/>
</dbReference>
<gene>
    <name evidence="1" type="ORF">UFOPK2195_00486</name>
</gene>
<proteinExistence type="predicted"/>